<feature type="transmembrane region" description="Helical" evidence="2">
    <location>
        <begin position="212"/>
        <end position="234"/>
    </location>
</feature>
<feature type="chain" id="PRO_5045310996" description="TPM domain-containing protein" evidence="3">
    <location>
        <begin position="36"/>
        <end position="469"/>
    </location>
</feature>
<proteinExistence type="predicted"/>
<feature type="compositionally biased region" description="Low complexity" evidence="1">
    <location>
        <begin position="340"/>
        <end position="352"/>
    </location>
</feature>
<evidence type="ECO:0000313" key="4">
    <source>
        <dbReference type="EMBL" id="GAA2075488.1"/>
    </source>
</evidence>
<dbReference type="EMBL" id="BAAAPE010000007">
    <property type="protein sequence ID" value="GAA2075488.1"/>
    <property type="molecule type" value="Genomic_DNA"/>
</dbReference>
<evidence type="ECO:0000313" key="5">
    <source>
        <dbReference type="Proteomes" id="UP001500016"/>
    </source>
</evidence>
<comment type="caution">
    <text evidence="4">The sequence shown here is derived from an EMBL/GenBank/DDBJ whole genome shotgun (WGS) entry which is preliminary data.</text>
</comment>
<keyword evidence="2" id="KW-0812">Transmembrane</keyword>
<gene>
    <name evidence="4" type="ORF">GCM10009801_30160</name>
</gene>
<keyword evidence="3" id="KW-0732">Signal</keyword>
<evidence type="ECO:0000256" key="1">
    <source>
        <dbReference type="SAM" id="MobiDB-lite"/>
    </source>
</evidence>
<keyword evidence="5" id="KW-1185">Reference proteome</keyword>
<protein>
    <recommendedName>
        <fullName evidence="6">TPM domain-containing protein</fullName>
    </recommendedName>
</protein>
<evidence type="ECO:0000256" key="3">
    <source>
        <dbReference type="SAM" id="SignalP"/>
    </source>
</evidence>
<dbReference type="RefSeq" id="WP_344528059.1">
    <property type="nucleotide sequence ID" value="NZ_BAAAPE010000007.1"/>
</dbReference>
<feature type="signal peptide" evidence="3">
    <location>
        <begin position="1"/>
        <end position="35"/>
    </location>
</feature>
<name>A0ABN2VWL2_9ACTN</name>
<evidence type="ECO:0008006" key="6">
    <source>
        <dbReference type="Google" id="ProtNLM"/>
    </source>
</evidence>
<sequence>MSTEPRAALGALRTALVAVLSATLLCLLPAGTAHAEPAPGQRIADALRRSPVYVDPAYERALPPARQRALVRQIEKTGIPIRVVIVPLVKGDDWNGESAKLVDVVRDRLGESRQKEAVYVTLSDTGSQGQYLDGHEFPRDKHEAMWAASTVGHIEKLREKGLDDRISRAVEIIESGDGLKQYERATADLKDSYGKDKGGDGASGDDEGTSPAFLLVLVLGPLLLLAAGLTLFLVRRRRGRSAVRTPFAAPRTVFATARRTSESDLRRRAQEEVVALGEEVGAHEQHEQGDTALLQLALDAYAAAGTVLDSARGIPDLAGVLALVHEGREALRALDEGQDASQGGSRSGSQAGSQGGGRKGKRKRGGARLPVCFFDPLHGRATGWTRWRPLGHRESLRIAACEACAGALRARRAPEALTDTHEGRTVPYFEVPPARSLWSATGYGSLGDEPLAARVARGEFTRAAAEGEE</sequence>
<organism evidence="4 5">
    <name type="scientific">Streptomyces albiaxialis</name>
    <dbReference type="NCBI Taxonomy" id="329523"/>
    <lineage>
        <taxon>Bacteria</taxon>
        <taxon>Bacillati</taxon>
        <taxon>Actinomycetota</taxon>
        <taxon>Actinomycetes</taxon>
        <taxon>Kitasatosporales</taxon>
        <taxon>Streptomycetaceae</taxon>
        <taxon>Streptomyces</taxon>
    </lineage>
</organism>
<keyword evidence="2" id="KW-1133">Transmembrane helix</keyword>
<evidence type="ECO:0000256" key="2">
    <source>
        <dbReference type="SAM" id="Phobius"/>
    </source>
</evidence>
<accession>A0ABN2VWL2</accession>
<keyword evidence="2" id="KW-0472">Membrane</keyword>
<feature type="region of interest" description="Disordered" evidence="1">
    <location>
        <begin position="335"/>
        <end position="365"/>
    </location>
</feature>
<dbReference type="Proteomes" id="UP001500016">
    <property type="component" value="Unassembled WGS sequence"/>
</dbReference>
<reference evidence="4 5" key="1">
    <citation type="journal article" date="2019" name="Int. J. Syst. Evol. Microbiol.">
        <title>The Global Catalogue of Microorganisms (GCM) 10K type strain sequencing project: providing services to taxonomists for standard genome sequencing and annotation.</title>
        <authorList>
            <consortium name="The Broad Institute Genomics Platform"/>
            <consortium name="The Broad Institute Genome Sequencing Center for Infectious Disease"/>
            <person name="Wu L."/>
            <person name="Ma J."/>
        </authorList>
    </citation>
    <scope>NUCLEOTIDE SEQUENCE [LARGE SCALE GENOMIC DNA]</scope>
    <source>
        <strain evidence="4 5">JCM 15478</strain>
    </source>
</reference>